<reference evidence="2 3" key="1">
    <citation type="submission" date="2021-01" db="EMBL/GenBank/DDBJ databases">
        <title>WGS of actinomycetes isolated from Thailand.</title>
        <authorList>
            <person name="Thawai C."/>
        </authorList>
    </citation>
    <scope>NUCLEOTIDE SEQUENCE [LARGE SCALE GENOMIC DNA]</scope>
    <source>
        <strain evidence="2 3">CH5-8</strain>
    </source>
</reference>
<dbReference type="SUPFAM" id="SSF53300">
    <property type="entry name" value="vWA-like"/>
    <property type="match status" value="1"/>
</dbReference>
<evidence type="ECO:0000259" key="1">
    <source>
        <dbReference type="PROSITE" id="PS50234"/>
    </source>
</evidence>
<evidence type="ECO:0000313" key="2">
    <source>
        <dbReference type="EMBL" id="MBL1106626.1"/>
    </source>
</evidence>
<organism evidence="2 3">
    <name type="scientific">Streptomyces musisoli</name>
    <dbReference type="NCBI Taxonomy" id="2802280"/>
    <lineage>
        <taxon>Bacteria</taxon>
        <taxon>Bacillati</taxon>
        <taxon>Actinomycetota</taxon>
        <taxon>Actinomycetes</taxon>
        <taxon>Kitasatosporales</taxon>
        <taxon>Streptomycetaceae</taxon>
        <taxon>Streptomyces</taxon>
    </lineage>
</organism>
<gene>
    <name evidence="2" type="ORF">JK361_18810</name>
</gene>
<proteinExistence type="predicted"/>
<dbReference type="InterPro" id="IPR036465">
    <property type="entry name" value="vWFA_dom_sf"/>
</dbReference>
<dbReference type="InterPro" id="IPR002035">
    <property type="entry name" value="VWF_A"/>
</dbReference>
<name>A0ABS1P2M9_9ACTN</name>
<dbReference type="RefSeq" id="WP_201819385.1">
    <property type="nucleotide sequence ID" value="NZ_JAERRH010000006.1"/>
</dbReference>
<comment type="caution">
    <text evidence="2">The sequence shown here is derived from an EMBL/GenBank/DDBJ whole genome shotgun (WGS) entry which is preliminary data.</text>
</comment>
<dbReference type="EMBL" id="JAERRH010000006">
    <property type="protein sequence ID" value="MBL1106626.1"/>
    <property type="molecule type" value="Genomic_DNA"/>
</dbReference>
<keyword evidence="3" id="KW-1185">Reference proteome</keyword>
<dbReference type="PROSITE" id="PS50234">
    <property type="entry name" value="VWFA"/>
    <property type="match status" value="1"/>
</dbReference>
<feature type="domain" description="VWFA" evidence="1">
    <location>
        <begin position="33"/>
        <end position="247"/>
    </location>
</feature>
<dbReference type="Gene3D" id="3.40.50.410">
    <property type="entry name" value="von Willebrand factor, type A domain"/>
    <property type="match status" value="1"/>
</dbReference>
<protein>
    <recommendedName>
        <fullName evidence="1">VWFA domain-containing protein</fullName>
    </recommendedName>
</protein>
<evidence type="ECO:0000313" key="3">
    <source>
        <dbReference type="Proteomes" id="UP000621386"/>
    </source>
</evidence>
<dbReference type="Proteomes" id="UP000621386">
    <property type="component" value="Unassembled WGS sequence"/>
</dbReference>
<accession>A0ABS1P2M9</accession>
<sequence>MNPAIPGPPTTQPQGLPAAYADIELGNNAQRLPLLLCLDISSSMAGEPIRLLNEALTLWGREIQEDVGLSSSVEIAVVTFGGAGIGVWQGPSLLDPRTTASPFVTAHQFRPPQLTASGVTLLTEAVETGIRLVAARKTELRRSGLQYYRPQICLVTDGLPTDSQGMATDAWRRLVPVLAAEQGAKRFRFYAFGIGGISERGQQVLRELAPKYHATLKGFPFRDLLQTMSASASAEQQGAEEETFEQLFNRFKTQRSAWDS</sequence>
<dbReference type="SMART" id="SM00327">
    <property type="entry name" value="VWA"/>
    <property type="match status" value="1"/>
</dbReference>